<evidence type="ECO:0000256" key="3">
    <source>
        <dbReference type="HAMAP-Rule" id="MF_01440"/>
    </source>
</evidence>
<sequence>MSAVPELHDGAFAHINRYWDRMNNAPAAKLLPGECYVSVSSAELITTVLGSCVSACVWSPKAGVGGMNHFMLPEGERDSGWGPAVSNATRYGTHAMEFLVNELLKLGAERDDLRIKMFGGGRVMAGMSDVGARNIAFLRRYAREEGLEILAEDVGGPWPRKVVFFPASGRVRLKKLVSLHNNTLLEREQDYRRRLEGEDVAGDVELFE</sequence>
<dbReference type="NCBIfam" id="NF010013">
    <property type="entry name" value="PRK13487.1"/>
    <property type="match status" value="1"/>
</dbReference>
<keyword evidence="1 3" id="KW-0145">Chemotaxis</keyword>
<comment type="function">
    <text evidence="3">Probably deamidates glutamine residues to glutamate on methyl-accepting chemotaxis receptors (MCPs), playing an important role in chemotaxis.</text>
</comment>
<evidence type="ECO:0000313" key="5">
    <source>
        <dbReference type="Proteomes" id="UP000189177"/>
    </source>
</evidence>
<dbReference type="PANTHER" id="PTHR35147:SF2">
    <property type="entry name" value="CHEMORECEPTOR GLUTAMINE DEAMIDASE CHED-RELATED"/>
    <property type="match status" value="1"/>
</dbReference>
<dbReference type="AlphaFoldDB" id="A0A1V2ZXJ9"/>
<organism evidence="4 5">
    <name type="scientific">Thioalkalivibrio halophilus</name>
    <dbReference type="NCBI Taxonomy" id="252474"/>
    <lineage>
        <taxon>Bacteria</taxon>
        <taxon>Pseudomonadati</taxon>
        <taxon>Pseudomonadota</taxon>
        <taxon>Gammaproteobacteria</taxon>
        <taxon>Chromatiales</taxon>
        <taxon>Ectothiorhodospiraceae</taxon>
        <taxon>Thioalkalivibrio</taxon>
    </lineage>
</organism>
<protein>
    <recommendedName>
        <fullName evidence="3">Probable chemoreceptor glutamine deamidase CheD</fullName>
        <ecNumber evidence="3">3.5.1.44</ecNumber>
    </recommendedName>
</protein>
<dbReference type="GO" id="GO:0050568">
    <property type="term" value="F:protein-glutamine glutaminase activity"/>
    <property type="evidence" value="ECO:0007669"/>
    <property type="project" value="UniProtKB-UniRule"/>
</dbReference>
<proteinExistence type="inferred from homology"/>
<dbReference type="PANTHER" id="PTHR35147">
    <property type="entry name" value="CHEMORECEPTOR GLUTAMINE DEAMIDASE CHED-RELATED"/>
    <property type="match status" value="1"/>
</dbReference>
<reference evidence="4 5" key="1">
    <citation type="submission" date="2017-02" db="EMBL/GenBank/DDBJ databases">
        <title>Genomic diversity within the haloalkaliphilic genus Thioalkalivibrio.</title>
        <authorList>
            <person name="Ahn A.-C."/>
            <person name="Meier-Kolthoff J."/>
            <person name="Overmars L."/>
            <person name="Richter M."/>
            <person name="Woyke T."/>
            <person name="Sorokin D.Y."/>
            <person name="Muyzer G."/>
        </authorList>
    </citation>
    <scope>NUCLEOTIDE SEQUENCE [LARGE SCALE GENOMIC DNA]</scope>
    <source>
        <strain evidence="4 5">HL17</strain>
    </source>
</reference>
<dbReference type="Gene3D" id="3.30.1330.200">
    <property type="match status" value="1"/>
</dbReference>
<dbReference type="RefSeq" id="WP_077244564.1">
    <property type="nucleotide sequence ID" value="NZ_MUZR01000044.1"/>
</dbReference>
<evidence type="ECO:0000313" key="4">
    <source>
        <dbReference type="EMBL" id="OOC09553.1"/>
    </source>
</evidence>
<comment type="catalytic activity">
    <reaction evidence="3">
        <text>L-glutaminyl-[protein] + H2O = L-glutamyl-[protein] + NH4(+)</text>
        <dbReference type="Rhea" id="RHEA:16441"/>
        <dbReference type="Rhea" id="RHEA-COMP:10207"/>
        <dbReference type="Rhea" id="RHEA-COMP:10208"/>
        <dbReference type="ChEBI" id="CHEBI:15377"/>
        <dbReference type="ChEBI" id="CHEBI:28938"/>
        <dbReference type="ChEBI" id="CHEBI:29973"/>
        <dbReference type="ChEBI" id="CHEBI:30011"/>
        <dbReference type="EC" id="3.5.1.44"/>
    </reaction>
</comment>
<evidence type="ECO:0000256" key="1">
    <source>
        <dbReference type="ARBA" id="ARBA00022500"/>
    </source>
</evidence>
<dbReference type="EC" id="3.5.1.44" evidence="3"/>
<dbReference type="STRING" id="252474.B1A74_10145"/>
<name>A0A1V2ZXJ9_9GAMM</name>
<dbReference type="Proteomes" id="UP000189177">
    <property type="component" value="Unassembled WGS sequence"/>
</dbReference>
<dbReference type="InterPro" id="IPR038592">
    <property type="entry name" value="CheD-like_sf"/>
</dbReference>
<keyword evidence="2 3" id="KW-0378">Hydrolase</keyword>
<dbReference type="HAMAP" id="MF_01440">
    <property type="entry name" value="CheD"/>
    <property type="match status" value="1"/>
</dbReference>
<dbReference type="InterPro" id="IPR005659">
    <property type="entry name" value="Chemorcpt_Glu_NH3ase_CheD"/>
</dbReference>
<evidence type="ECO:0000256" key="2">
    <source>
        <dbReference type="ARBA" id="ARBA00022801"/>
    </source>
</evidence>
<comment type="similarity">
    <text evidence="3">Belongs to the CheD family.</text>
</comment>
<comment type="caution">
    <text evidence="4">The sequence shown here is derived from an EMBL/GenBank/DDBJ whole genome shotgun (WGS) entry which is preliminary data.</text>
</comment>
<dbReference type="GO" id="GO:0006935">
    <property type="term" value="P:chemotaxis"/>
    <property type="evidence" value="ECO:0007669"/>
    <property type="project" value="UniProtKB-UniRule"/>
</dbReference>
<accession>A0A1V2ZXJ9</accession>
<dbReference type="InterPro" id="IPR011324">
    <property type="entry name" value="Cytotoxic_necrot_fac-like_cat"/>
</dbReference>
<keyword evidence="5" id="KW-1185">Reference proteome</keyword>
<dbReference type="SUPFAM" id="SSF64438">
    <property type="entry name" value="CNF1/YfiH-like putative cysteine hydrolases"/>
    <property type="match status" value="1"/>
</dbReference>
<dbReference type="CDD" id="cd16352">
    <property type="entry name" value="CheD"/>
    <property type="match status" value="1"/>
</dbReference>
<dbReference type="OrthoDB" id="9807202at2"/>
<dbReference type="EMBL" id="MUZR01000044">
    <property type="protein sequence ID" value="OOC09553.1"/>
    <property type="molecule type" value="Genomic_DNA"/>
</dbReference>
<gene>
    <name evidence="3" type="primary">cheD</name>
    <name evidence="4" type="ORF">B1A74_10145</name>
</gene>
<dbReference type="Pfam" id="PF03975">
    <property type="entry name" value="CheD"/>
    <property type="match status" value="1"/>
</dbReference>